<keyword evidence="4 5" id="KW-0472">Membrane</keyword>
<feature type="transmembrane region" description="Helical" evidence="5">
    <location>
        <begin position="306"/>
        <end position="325"/>
    </location>
</feature>
<feature type="transmembrane region" description="Helical" evidence="5">
    <location>
        <begin position="237"/>
        <end position="260"/>
    </location>
</feature>
<evidence type="ECO:0000256" key="1">
    <source>
        <dbReference type="ARBA" id="ARBA00004141"/>
    </source>
</evidence>
<dbReference type="PANTHER" id="PTHR10846">
    <property type="entry name" value="SODIUM/POTASSIUM/CALCIUM EXCHANGER"/>
    <property type="match status" value="1"/>
</dbReference>
<dbReference type="NCBIfam" id="TIGR00367">
    <property type="entry name" value="calcium/sodium antiporter"/>
    <property type="match status" value="1"/>
</dbReference>
<feature type="domain" description="Sodium/calcium exchanger membrane region" evidence="6">
    <location>
        <begin position="206"/>
        <end position="351"/>
    </location>
</feature>
<proteinExistence type="predicted"/>
<evidence type="ECO:0000313" key="7">
    <source>
        <dbReference type="EMBL" id="KXK27261.1"/>
    </source>
</evidence>
<dbReference type="InterPro" id="IPR044880">
    <property type="entry name" value="NCX_ion-bd_dom_sf"/>
</dbReference>
<sequence length="355" mass="37774">MEILVSLIVLAICFIYLACIVDNYFLKSLDNIADWLKLSPSVAGATLMAIGTSAPELSTAMFALFLPNTNPATGLGTIVGSALFQILVVIGFASLVKTSYLNWKPVVRDGVFYTFSIIALVLVLLDGNISVVEGGIFLSLYVLYLLVLILWTKYVKESDPDPIELFEEGLEEESKGSPVAAVIDLMTFPLRLLPDPSKKERATIPVFILSLVGIAGISYVLVISAETLASGLGVPAAIIALTILAGGTSVPELISSAIVAKQGRGDMAISNAIGSNIFDILISLGLPVFIYTLINGDLAATDTENINTSILLLFATMIMVLLLLASQRFKAGRLFGLILCGLYVVYVIAAYAGLL</sequence>
<feature type="transmembrane region" description="Helical" evidence="5">
    <location>
        <begin position="106"/>
        <end position="125"/>
    </location>
</feature>
<gene>
    <name evidence="7" type="primary">yrbG_1</name>
    <name evidence="7" type="ORF">TR69_WS6001000135</name>
</gene>
<dbReference type="PANTHER" id="PTHR10846:SF8">
    <property type="entry name" value="INNER MEMBRANE PROTEIN YRBG"/>
    <property type="match status" value="1"/>
</dbReference>
<accession>A0A136M041</accession>
<dbReference type="GO" id="GO:0005262">
    <property type="term" value="F:calcium channel activity"/>
    <property type="evidence" value="ECO:0007669"/>
    <property type="project" value="TreeGrafter"/>
</dbReference>
<evidence type="ECO:0000259" key="6">
    <source>
        <dbReference type="Pfam" id="PF01699"/>
    </source>
</evidence>
<dbReference type="GO" id="GO:0006874">
    <property type="term" value="P:intracellular calcium ion homeostasis"/>
    <property type="evidence" value="ECO:0007669"/>
    <property type="project" value="TreeGrafter"/>
</dbReference>
<dbReference type="Gene3D" id="1.20.1420.30">
    <property type="entry name" value="NCX, central ion-binding region"/>
    <property type="match status" value="2"/>
</dbReference>
<feature type="transmembrane region" description="Helical" evidence="5">
    <location>
        <begin position="131"/>
        <end position="151"/>
    </location>
</feature>
<keyword evidence="2 5" id="KW-0812">Transmembrane</keyword>
<feature type="transmembrane region" description="Helical" evidence="5">
    <location>
        <begin position="72"/>
        <end position="94"/>
    </location>
</feature>
<feature type="domain" description="Sodium/calcium exchanger membrane region" evidence="6">
    <location>
        <begin position="7"/>
        <end position="149"/>
    </location>
</feature>
<dbReference type="AlphaFoldDB" id="A0A136M041"/>
<dbReference type="EMBL" id="JYNZ01000002">
    <property type="protein sequence ID" value="KXK27261.1"/>
    <property type="molecule type" value="Genomic_DNA"/>
</dbReference>
<evidence type="ECO:0000313" key="8">
    <source>
        <dbReference type="Proteomes" id="UP000070457"/>
    </source>
</evidence>
<dbReference type="STRING" id="1617426.TR69_WS6001000135"/>
<dbReference type="Proteomes" id="UP000070457">
    <property type="component" value="Unassembled WGS sequence"/>
</dbReference>
<evidence type="ECO:0000256" key="5">
    <source>
        <dbReference type="SAM" id="Phobius"/>
    </source>
</evidence>
<keyword evidence="3 5" id="KW-1133">Transmembrane helix</keyword>
<feature type="transmembrane region" description="Helical" evidence="5">
    <location>
        <begin position="206"/>
        <end position="225"/>
    </location>
</feature>
<dbReference type="GO" id="GO:0005886">
    <property type="term" value="C:plasma membrane"/>
    <property type="evidence" value="ECO:0007669"/>
    <property type="project" value="TreeGrafter"/>
</dbReference>
<dbReference type="InterPro" id="IPR004481">
    <property type="entry name" value="K/Na/Ca-exchanger"/>
</dbReference>
<protein>
    <submittedName>
        <fullName evidence="7">Inner membrane protein YrbG</fullName>
    </submittedName>
</protein>
<comment type="subcellular location">
    <subcellularLocation>
        <location evidence="1">Membrane</location>
        <topology evidence="1">Multi-pass membrane protein</topology>
    </subcellularLocation>
</comment>
<dbReference type="GO" id="GO:0008273">
    <property type="term" value="F:calcium, potassium:sodium antiporter activity"/>
    <property type="evidence" value="ECO:0007669"/>
    <property type="project" value="TreeGrafter"/>
</dbReference>
<comment type="caution">
    <text evidence="7">The sequence shown here is derived from an EMBL/GenBank/DDBJ whole genome shotgun (WGS) entry which is preliminary data.</text>
</comment>
<dbReference type="Pfam" id="PF01699">
    <property type="entry name" value="Na_Ca_ex"/>
    <property type="match status" value="2"/>
</dbReference>
<evidence type="ECO:0000256" key="3">
    <source>
        <dbReference type="ARBA" id="ARBA00022989"/>
    </source>
</evidence>
<feature type="transmembrane region" description="Helical" evidence="5">
    <location>
        <begin position="272"/>
        <end position="294"/>
    </location>
</feature>
<organism evidence="7 8">
    <name type="scientific">candidate division WS6 bacterium OLB20</name>
    <dbReference type="NCBI Taxonomy" id="1617426"/>
    <lineage>
        <taxon>Bacteria</taxon>
        <taxon>Candidatus Dojkabacteria</taxon>
    </lineage>
</organism>
<reference evidence="7 8" key="1">
    <citation type="submission" date="2015-02" db="EMBL/GenBank/DDBJ databases">
        <title>Improved understanding of the partial-nitritation anammox process through 23 genomes representing the majority of the microbial community.</title>
        <authorList>
            <person name="Speth D.R."/>
            <person name="In T Zandt M."/>
            <person name="Guerrero Cruz S."/>
            <person name="Jetten M.S."/>
            <person name="Dutilh B.E."/>
        </authorList>
    </citation>
    <scope>NUCLEOTIDE SEQUENCE [LARGE SCALE GENOMIC DNA]</scope>
    <source>
        <strain evidence="7">OLB20</strain>
    </source>
</reference>
<evidence type="ECO:0000256" key="2">
    <source>
        <dbReference type="ARBA" id="ARBA00022692"/>
    </source>
</evidence>
<dbReference type="InterPro" id="IPR004837">
    <property type="entry name" value="NaCa_Exmemb"/>
</dbReference>
<feature type="transmembrane region" description="Helical" evidence="5">
    <location>
        <begin position="6"/>
        <end position="26"/>
    </location>
</feature>
<name>A0A136M041_9BACT</name>
<feature type="transmembrane region" description="Helical" evidence="5">
    <location>
        <begin position="334"/>
        <end position="354"/>
    </location>
</feature>
<evidence type="ECO:0000256" key="4">
    <source>
        <dbReference type="ARBA" id="ARBA00023136"/>
    </source>
</evidence>